<dbReference type="InterPro" id="IPR036393">
    <property type="entry name" value="AceGlu_kinase-like_sf"/>
</dbReference>
<evidence type="ECO:0000313" key="3">
    <source>
        <dbReference type="Proteomes" id="UP000199205"/>
    </source>
</evidence>
<accession>A0A1C3X8T2</accession>
<dbReference type="EMBL" id="FMAF01000028">
    <property type="protein sequence ID" value="SCB48625.1"/>
    <property type="molecule type" value="Genomic_DNA"/>
</dbReference>
<dbReference type="SUPFAM" id="SSF53633">
    <property type="entry name" value="Carbamate kinase-like"/>
    <property type="match status" value="1"/>
</dbReference>
<sequence>MFTQSLPPCGFSIVVKFHGSLMHDLSVFRTAVAELERLVERGHRILVVPGGDLNDKAIERVEDLYPPPSVMTHHACALVQDETGYLLANRAFSSKLVPSATLSECRSLAKVGKIPVLLASRMLFTTDSVEWSLDITSNAVAAWIAWVTNAPLLAILTDVDGVYRNAATHDPGALIEEIDAHDLAELGHASVDACAAHFMSLRGAAGVVINGTHPNRLRDWTEGKHVRATYITTNERVPSCSA</sequence>
<dbReference type="RefSeq" id="WP_004126078.1">
    <property type="nucleotide sequence ID" value="NZ_JACHBG010000031.1"/>
</dbReference>
<gene>
    <name evidence="2" type="ORF">GA0061101_12846</name>
</gene>
<dbReference type="AlphaFoldDB" id="A0A1C3X8T2"/>
<dbReference type="InterPro" id="IPR001048">
    <property type="entry name" value="Asp/Glu/Uridylate_kinase"/>
</dbReference>
<name>A0A1C3X8T2_9HYPH</name>
<evidence type="ECO:0000313" key="2">
    <source>
        <dbReference type="EMBL" id="SCB48625.1"/>
    </source>
</evidence>
<feature type="domain" description="Aspartate/glutamate/uridylate kinase" evidence="1">
    <location>
        <begin position="13"/>
        <end position="198"/>
    </location>
</feature>
<organism evidence="2 3">
    <name type="scientific">Rhizobium lusitanum</name>
    <dbReference type="NCBI Taxonomy" id="293958"/>
    <lineage>
        <taxon>Bacteria</taxon>
        <taxon>Pseudomonadati</taxon>
        <taxon>Pseudomonadota</taxon>
        <taxon>Alphaproteobacteria</taxon>
        <taxon>Hyphomicrobiales</taxon>
        <taxon>Rhizobiaceae</taxon>
        <taxon>Rhizobium/Agrobacterium group</taxon>
        <taxon>Rhizobium</taxon>
    </lineage>
</organism>
<proteinExistence type="predicted"/>
<reference evidence="3" key="1">
    <citation type="submission" date="2016-08" db="EMBL/GenBank/DDBJ databases">
        <authorList>
            <person name="Varghese N."/>
            <person name="Submissions Spin"/>
        </authorList>
    </citation>
    <scope>NUCLEOTIDE SEQUENCE [LARGE SCALE GENOMIC DNA]</scope>
    <source>
        <strain evidence="3">P1-7</strain>
    </source>
</reference>
<protein>
    <recommendedName>
        <fullName evidence="1">Aspartate/glutamate/uridylate kinase domain-containing protein</fullName>
    </recommendedName>
</protein>
<evidence type="ECO:0000259" key="1">
    <source>
        <dbReference type="Pfam" id="PF00696"/>
    </source>
</evidence>
<dbReference type="Pfam" id="PF00696">
    <property type="entry name" value="AA_kinase"/>
    <property type="match status" value="1"/>
</dbReference>
<dbReference type="Proteomes" id="UP000199205">
    <property type="component" value="Unassembled WGS sequence"/>
</dbReference>
<dbReference type="OrthoDB" id="6683219at2"/>
<dbReference type="Gene3D" id="3.40.1160.10">
    <property type="entry name" value="Acetylglutamate kinase-like"/>
    <property type="match status" value="1"/>
</dbReference>